<dbReference type="PANTHER" id="PTHR35400:SF3">
    <property type="entry name" value="SLL1072 PROTEIN"/>
    <property type="match status" value="1"/>
</dbReference>
<organism evidence="2 3">
    <name type="scientific">Streptomyces longispororuber</name>
    <dbReference type="NCBI Taxonomy" id="68230"/>
    <lineage>
        <taxon>Bacteria</taxon>
        <taxon>Bacillati</taxon>
        <taxon>Actinomycetota</taxon>
        <taxon>Actinomycetes</taxon>
        <taxon>Kitasatosporales</taxon>
        <taxon>Streptomycetaceae</taxon>
        <taxon>Streptomyces</taxon>
    </lineage>
</organism>
<dbReference type="Proteomes" id="UP000608024">
    <property type="component" value="Unassembled WGS sequence"/>
</dbReference>
<reference evidence="2" key="2">
    <citation type="submission" date="2020-09" db="EMBL/GenBank/DDBJ databases">
        <authorList>
            <person name="Sun Q."/>
            <person name="Ohkuma M."/>
        </authorList>
    </citation>
    <scope>NUCLEOTIDE SEQUENCE</scope>
    <source>
        <strain evidence="2">JCM 4784</strain>
    </source>
</reference>
<evidence type="ECO:0000259" key="1">
    <source>
        <dbReference type="Pfam" id="PF05685"/>
    </source>
</evidence>
<evidence type="ECO:0000313" key="2">
    <source>
        <dbReference type="EMBL" id="GHE91714.1"/>
    </source>
</evidence>
<dbReference type="PANTHER" id="PTHR35400">
    <property type="entry name" value="SLR1083 PROTEIN"/>
    <property type="match status" value="1"/>
</dbReference>
<dbReference type="RefSeq" id="WP_190139995.1">
    <property type="nucleotide sequence ID" value="NZ_BNBT01000176.1"/>
</dbReference>
<feature type="domain" description="Putative restriction endonuclease" evidence="1">
    <location>
        <begin position="28"/>
        <end position="179"/>
    </location>
</feature>
<dbReference type="InterPro" id="IPR011335">
    <property type="entry name" value="Restrct_endonuc-II-like"/>
</dbReference>
<dbReference type="SUPFAM" id="SSF52980">
    <property type="entry name" value="Restriction endonuclease-like"/>
    <property type="match status" value="1"/>
</dbReference>
<reference evidence="2" key="1">
    <citation type="journal article" date="2014" name="Int. J. Syst. Evol. Microbiol.">
        <title>Complete genome sequence of Corynebacterium casei LMG S-19264T (=DSM 44701T), isolated from a smear-ripened cheese.</title>
        <authorList>
            <consortium name="US DOE Joint Genome Institute (JGI-PGF)"/>
            <person name="Walter F."/>
            <person name="Albersmeier A."/>
            <person name="Kalinowski J."/>
            <person name="Ruckert C."/>
        </authorList>
    </citation>
    <scope>NUCLEOTIDE SEQUENCE</scope>
    <source>
        <strain evidence="2">JCM 4784</strain>
    </source>
</reference>
<dbReference type="AlphaFoldDB" id="A0A919A8K2"/>
<dbReference type="Gene3D" id="3.90.1570.10">
    <property type="entry name" value="tt1808, chain A"/>
    <property type="match status" value="1"/>
</dbReference>
<proteinExistence type="predicted"/>
<name>A0A919A8K2_9ACTN</name>
<dbReference type="Pfam" id="PF05685">
    <property type="entry name" value="Uma2"/>
    <property type="match status" value="1"/>
</dbReference>
<accession>A0A919A8K2</accession>
<dbReference type="CDD" id="cd06260">
    <property type="entry name" value="DUF820-like"/>
    <property type="match status" value="1"/>
</dbReference>
<dbReference type="InterPro" id="IPR008538">
    <property type="entry name" value="Uma2"/>
</dbReference>
<protein>
    <recommendedName>
        <fullName evidence="1">Putative restriction endonuclease domain-containing protein</fullName>
    </recommendedName>
</protein>
<evidence type="ECO:0000313" key="3">
    <source>
        <dbReference type="Proteomes" id="UP000608024"/>
    </source>
</evidence>
<gene>
    <name evidence="2" type="ORF">GCM10018785_67750</name>
</gene>
<dbReference type="InterPro" id="IPR012296">
    <property type="entry name" value="Nuclease_put_TT1808"/>
</dbReference>
<comment type="caution">
    <text evidence="2">The sequence shown here is derived from an EMBL/GenBank/DDBJ whole genome shotgun (WGS) entry which is preliminary data.</text>
</comment>
<dbReference type="EMBL" id="BNBT01000176">
    <property type="protein sequence ID" value="GHE91714.1"/>
    <property type="molecule type" value="Genomic_DNA"/>
</dbReference>
<keyword evidence="3" id="KW-1185">Reference proteome</keyword>
<sequence length="202" mass="22893">MTAEPISEAASEPHTRWVLPPIDGWTVDDLHTLPDLPPHTQVIDGSLVFVTPQRVFHNLMIRLLTNGLLASVPSEFEVFSEMTVVIDRKNGPEPDVLVVRKEAVRSLRQTSFEVADVLLAVEVVSPDSEARDHNTKPHRYAEGGIKHFWLAEMEGKDDHPVVRVYELDPVTHTYTCSGIHRDRLKLRAPFDIDIDLTSLHRR</sequence>